<reference evidence="2" key="1">
    <citation type="submission" date="2013-11" db="EMBL/GenBank/DDBJ databases">
        <title>Genome sequence of the fusiform rust pathogen reveals effectors for host alternation and coevolution with pine.</title>
        <authorList>
            <consortium name="DOE Joint Genome Institute"/>
            <person name="Smith K."/>
            <person name="Pendleton A."/>
            <person name="Kubisiak T."/>
            <person name="Anderson C."/>
            <person name="Salamov A."/>
            <person name="Aerts A."/>
            <person name="Riley R."/>
            <person name="Clum A."/>
            <person name="Lindquist E."/>
            <person name="Ence D."/>
            <person name="Campbell M."/>
            <person name="Kronenberg Z."/>
            <person name="Feau N."/>
            <person name="Dhillon B."/>
            <person name="Hamelin R."/>
            <person name="Burleigh J."/>
            <person name="Smith J."/>
            <person name="Yandell M."/>
            <person name="Nelson C."/>
            <person name="Grigoriev I."/>
            <person name="Davis J."/>
        </authorList>
    </citation>
    <scope>NUCLEOTIDE SEQUENCE</scope>
    <source>
        <strain evidence="2">G11</strain>
    </source>
</reference>
<evidence type="ECO:0000256" key="1">
    <source>
        <dbReference type="SAM" id="MobiDB-lite"/>
    </source>
</evidence>
<evidence type="ECO:0000313" key="3">
    <source>
        <dbReference type="Proteomes" id="UP000886653"/>
    </source>
</evidence>
<feature type="compositionally biased region" description="Polar residues" evidence="1">
    <location>
        <begin position="47"/>
        <end position="67"/>
    </location>
</feature>
<gene>
    <name evidence="2" type="ORF">CROQUDRAFT_130612</name>
</gene>
<protein>
    <submittedName>
        <fullName evidence="2">Uncharacterized protein</fullName>
    </submittedName>
</protein>
<feature type="compositionally biased region" description="Polar residues" evidence="1">
    <location>
        <begin position="82"/>
        <end position="107"/>
    </location>
</feature>
<sequence length="180" mass="20106">MTKKCERIQNAVEILIDPVKREEHDNKIIPNPYSSLSSPTQIPPPATSSQFLTKGDSTTVEVQHQSLRQTTSRPRRTRNRTSAAPLTNNHPNTHFLTTSPLHQQSITPRPERRYDYNSPLNAHASTNPPSSPIDYSPPLVPQRIKEGASLNMCSPSTSVAQTMIKEWKTKVTNSSSKDNP</sequence>
<dbReference type="Proteomes" id="UP000886653">
    <property type="component" value="Unassembled WGS sequence"/>
</dbReference>
<proteinExistence type="predicted"/>
<feature type="region of interest" description="Disordered" evidence="1">
    <location>
        <begin position="21"/>
        <end position="142"/>
    </location>
</feature>
<feature type="compositionally biased region" description="Polar residues" evidence="1">
    <location>
        <begin position="118"/>
        <end position="128"/>
    </location>
</feature>
<dbReference type="EMBL" id="MU167218">
    <property type="protein sequence ID" value="KAG0150651.1"/>
    <property type="molecule type" value="Genomic_DNA"/>
</dbReference>
<comment type="caution">
    <text evidence="2">The sequence shown here is derived from an EMBL/GenBank/DDBJ whole genome shotgun (WGS) entry which is preliminary data.</text>
</comment>
<dbReference type="AlphaFoldDB" id="A0A9P6TFH9"/>
<keyword evidence="3" id="KW-1185">Reference proteome</keyword>
<evidence type="ECO:0000313" key="2">
    <source>
        <dbReference type="EMBL" id="KAG0150651.1"/>
    </source>
</evidence>
<name>A0A9P6TFH9_9BASI</name>
<organism evidence="2 3">
    <name type="scientific">Cronartium quercuum f. sp. fusiforme G11</name>
    <dbReference type="NCBI Taxonomy" id="708437"/>
    <lineage>
        <taxon>Eukaryota</taxon>
        <taxon>Fungi</taxon>
        <taxon>Dikarya</taxon>
        <taxon>Basidiomycota</taxon>
        <taxon>Pucciniomycotina</taxon>
        <taxon>Pucciniomycetes</taxon>
        <taxon>Pucciniales</taxon>
        <taxon>Coleosporiaceae</taxon>
        <taxon>Cronartium</taxon>
    </lineage>
</organism>
<accession>A0A9P6TFH9</accession>